<proteinExistence type="predicted"/>
<comment type="cofactor">
    <cofactor evidence="9">
        <name>Mg(2+)</name>
        <dbReference type="ChEBI" id="CHEBI:18420"/>
    </cofactor>
    <text evidence="9">Binds 2 Mg(2+) per subunit.</text>
</comment>
<evidence type="ECO:0000256" key="1">
    <source>
        <dbReference type="ARBA" id="ARBA00012494"/>
    </source>
</evidence>
<dbReference type="GO" id="GO:0003968">
    <property type="term" value="F:RNA-directed RNA polymerase activity"/>
    <property type="evidence" value="ECO:0007669"/>
    <property type="project" value="UniProtKB-KW"/>
</dbReference>
<feature type="binding site" evidence="9">
    <location>
        <position position="415"/>
    </location>
    <ligand>
        <name>Mg(2+)</name>
        <dbReference type="ChEBI" id="CHEBI:18420"/>
        <label>2</label>
    </ligand>
</feature>
<reference evidence="11" key="1">
    <citation type="submission" date="2020-09" db="EMBL/GenBank/DDBJ databases">
        <title>Leviviricetes taxonomy.</title>
        <authorList>
            <person name="Stockdale S.R."/>
            <person name="Callanan J."/>
            <person name="Adriaenssens E.M."/>
            <person name="Kuhn J.H."/>
            <person name="Rumnieks J."/>
            <person name="Shkoporov A."/>
            <person name="Draper L.A."/>
            <person name="Ross P."/>
            <person name="Hill C."/>
        </authorList>
    </citation>
    <scope>NUCLEOTIDE SEQUENCE</scope>
</reference>
<dbReference type="Proteomes" id="UP000680872">
    <property type="component" value="Segment"/>
</dbReference>
<evidence type="ECO:0000256" key="4">
    <source>
        <dbReference type="ARBA" id="ARBA00022695"/>
    </source>
</evidence>
<evidence type="ECO:0000256" key="5">
    <source>
        <dbReference type="ARBA" id="ARBA00022741"/>
    </source>
</evidence>
<dbReference type="InterPro" id="IPR005093">
    <property type="entry name" value="RNArep_beta"/>
</dbReference>
<dbReference type="KEGG" id="vg:80400393"/>
<evidence type="ECO:0000256" key="9">
    <source>
        <dbReference type="PIRSR" id="PIRSR605093-1"/>
    </source>
</evidence>
<evidence type="ECO:0000256" key="3">
    <source>
        <dbReference type="ARBA" id="ARBA00022679"/>
    </source>
</evidence>
<evidence type="ECO:0000313" key="12">
    <source>
        <dbReference type="Proteomes" id="UP000680872"/>
    </source>
</evidence>
<sequence>MKSLMLLTIDILIEDGISVNVCTTRDLKTIRSRFEKEGLSFLTITLPSFCSSFENCLEKKQVSHNDFPGFRFNRGLPAFLQGFLELVFDRSTGAILHTPDVRSIRAIRQICRLHSKIELPTTEARSRKALRKYVQTDKDLGKLERGLCNYAALGQISAVLFGKILSPLENNLFEGDYRMFMPKHGPGSTADRLVGNQKFSASQWTRRLDVVLPFGEFLLPNYRDTTFIERIQILEPGQEQPVRVILVPKTMKTPRVIAMEPTNMQFAQQSVLRYLSDAIEEDPLLRGFIGLRSQVPNQNLAKEGSITGSLATLDLSEASDRVSMDLVRAVFTRFPHFLEVIEACRSTQASVSIDGNEEIISLNKFASMGSALCFPIETMVFMAIIFYSIWEEEGFRTRPSSLIHRMKGKVRAFGDDLIVPTGFVDNIIWNLSTVGLEVNATKSFWNGNFRESCGSDWYSGHDVSVVKTRKPFPRDIRNVDEVLSFVSLRNQLYMLGYWETCRKLDSKIVSILRYFPIAEDTSPVLSRRSVAFEGMAERIDRDLHLPLVKGWVVSVQSPINEIDGYRALLKYFVSPSDDPNHLKRSGRPSSVRLKKRWSRVA</sequence>
<name>A0A8S5L053_9VIRU</name>
<keyword evidence="9" id="KW-0479">Metal-binding</keyword>
<dbReference type="RefSeq" id="YP_010770846.1">
    <property type="nucleotide sequence ID" value="NC_074408.1"/>
</dbReference>
<feature type="domain" description="RdRp catalytic" evidence="10">
    <location>
        <begin position="299"/>
        <end position="447"/>
    </location>
</feature>
<dbReference type="PROSITE" id="PS50522">
    <property type="entry name" value="RDRP_PHAGE"/>
    <property type="match status" value="1"/>
</dbReference>
<keyword evidence="3" id="KW-0808">Transferase</keyword>
<dbReference type="InterPro" id="IPR007096">
    <property type="entry name" value="RNA-dir_Rpol_cat_phage"/>
</dbReference>
<keyword evidence="2 11" id="KW-0696">RNA-directed RNA polymerase</keyword>
<evidence type="ECO:0000256" key="2">
    <source>
        <dbReference type="ARBA" id="ARBA00022484"/>
    </source>
</evidence>
<accession>A0A8S5L053</accession>
<dbReference type="GO" id="GO:0039694">
    <property type="term" value="P:viral RNA genome replication"/>
    <property type="evidence" value="ECO:0007669"/>
    <property type="project" value="InterPro"/>
</dbReference>
<keyword evidence="5" id="KW-0547">Nucleotide-binding</keyword>
<comment type="catalytic activity">
    <reaction evidence="8">
        <text>RNA(n) + a ribonucleoside 5'-triphosphate = RNA(n+1) + diphosphate</text>
        <dbReference type="Rhea" id="RHEA:21248"/>
        <dbReference type="Rhea" id="RHEA-COMP:14527"/>
        <dbReference type="Rhea" id="RHEA-COMP:17342"/>
        <dbReference type="ChEBI" id="CHEBI:33019"/>
        <dbReference type="ChEBI" id="CHEBI:61557"/>
        <dbReference type="ChEBI" id="CHEBI:140395"/>
        <dbReference type="EC" id="2.7.7.48"/>
    </reaction>
</comment>
<dbReference type="InterPro" id="IPR043502">
    <property type="entry name" value="DNA/RNA_pol_sf"/>
</dbReference>
<keyword evidence="6" id="KW-0693">Viral RNA replication</keyword>
<dbReference type="GeneID" id="80400393"/>
<evidence type="ECO:0000313" key="11">
    <source>
        <dbReference type="EMBL" id="DAD50944.1"/>
    </source>
</evidence>
<keyword evidence="9" id="KW-0460">Magnesium</keyword>
<feature type="binding site" evidence="9">
    <location>
        <position position="416"/>
    </location>
    <ligand>
        <name>Mg(2+)</name>
        <dbReference type="ChEBI" id="CHEBI:18420"/>
        <label>2</label>
    </ligand>
</feature>
<keyword evidence="12" id="KW-1185">Reference proteome</keyword>
<evidence type="ECO:0000256" key="7">
    <source>
        <dbReference type="ARBA" id="ARBA00030248"/>
    </source>
</evidence>
<dbReference type="EC" id="2.7.7.48" evidence="1"/>
<dbReference type="Pfam" id="PF03431">
    <property type="entry name" value="RNA_replicase_B"/>
    <property type="match status" value="1"/>
</dbReference>
<dbReference type="SUPFAM" id="SSF56672">
    <property type="entry name" value="DNA/RNA polymerases"/>
    <property type="match status" value="1"/>
</dbReference>
<dbReference type="GO" id="GO:0046872">
    <property type="term" value="F:metal ion binding"/>
    <property type="evidence" value="ECO:0007669"/>
    <property type="project" value="UniProtKB-KW"/>
</dbReference>
<keyword evidence="4" id="KW-0548">Nucleotidyltransferase</keyword>
<protein>
    <recommendedName>
        <fullName evidence="1">RNA-directed RNA polymerase</fullName>
        <ecNumber evidence="1">2.7.7.48</ecNumber>
    </recommendedName>
    <alternativeName>
        <fullName evidence="7">RNA replicase beta chain</fullName>
    </alternativeName>
</protein>
<evidence type="ECO:0000259" key="10">
    <source>
        <dbReference type="PROSITE" id="PS50522"/>
    </source>
</evidence>
<feature type="binding site" evidence="9">
    <location>
        <position position="314"/>
    </location>
    <ligand>
        <name>Mg(2+)</name>
        <dbReference type="ChEBI" id="CHEBI:18420"/>
        <label>2</label>
    </ligand>
</feature>
<evidence type="ECO:0000256" key="8">
    <source>
        <dbReference type="ARBA" id="ARBA00048744"/>
    </source>
</evidence>
<dbReference type="EMBL" id="BK013671">
    <property type="protein sequence ID" value="DAD50944.1"/>
    <property type="molecule type" value="Genomic_RNA"/>
</dbReference>
<organism evidence="11 12">
    <name type="scientific">ssRNA phage SRR6255733_6</name>
    <dbReference type="NCBI Taxonomy" id="2786502"/>
    <lineage>
        <taxon>Viruses</taxon>
        <taxon>Riboviria</taxon>
        <taxon>Orthornavirae</taxon>
        <taxon>Lenarviricota</taxon>
        <taxon>Leviviricetes</taxon>
        <taxon>Timlovirales</taxon>
        <taxon>Steitzviridae</taxon>
        <taxon>Laimuvirus</taxon>
        <taxon>Laimuvirus asiocola</taxon>
    </lineage>
</organism>
<dbReference type="GO" id="GO:0000166">
    <property type="term" value="F:nucleotide binding"/>
    <property type="evidence" value="ECO:0007669"/>
    <property type="project" value="UniProtKB-KW"/>
</dbReference>
<evidence type="ECO:0000256" key="6">
    <source>
        <dbReference type="ARBA" id="ARBA00022953"/>
    </source>
</evidence>
<gene>
    <name evidence="11" type="primary">SRR6255733_6_3</name>
</gene>